<gene>
    <name evidence="1" type="ORF">FWILDA_LOCUS507</name>
</gene>
<sequence>MSLEKNFQSVKSSLRERSLPIQIGWNLSVEKIDTFFERQDTCGYKFDIDPRGKVFIVEMEISEHNFVVERLKDYFKVHNGGVVYDPPIDVGVL</sequence>
<dbReference type="EMBL" id="CAMKVN010000033">
    <property type="protein sequence ID" value="CAI2162339.1"/>
    <property type="molecule type" value="Genomic_DNA"/>
</dbReference>
<evidence type="ECO:0000313" key="1">
    <source>
        <dbReference type="EMBL" id="CAI2162339.1"/>
    </source>
</evidence>
<name>A0A9W4SBF8_9GLOM</name>
<proteinExistence type="predicted"/>
<comment type="caution">
    <text evidence="1">The sequence shown here is derived from an EMBL/GenBank/DDBJ whole genome shotgun (WGS) entry which is preliminary data.</text>
</comment>
<reference evidence="1" key="1">
    <citation type="submission" date="2022-08" db="EMBL/GenBank/DDBJ databases">
        <authorList>
            <person name="Kallberg Y."/>
            <person name="Tangrot J."/>
            <person name="Rosling A."/>
        </authorList>
    </citation>
    <scope>NUCLEOTIDE SEQUENCE</scope>
    <source>
        <strain evidence="1">Wild A</strain>
    </source>
</reference>
<organism evidence="1 2">
    <name type="scientific">Funneliformis geosporum</name>
    <dbReference type="NCBI Taxonomy" id="1117311"/>
    <lineage>
        <taxon>Eukaryota</taxon>
        <taxon>Fungi</taxon>
        <taxon>Fungi incertae sedis</taxon>
        <taxon>Mucoromycota</taxon>
        <taxon>Glomeromycotina</taxon>
        <taxon>Glomeromycetes</taxon>
        <taxon>Glomerales</taxon>
        <taxon>Glomeraceae</taxon>
        <taxon>Funneliformis</taxon>
    </lineage>
</organism>
<dbReference type="Proteomes" id="UP001153678">
    <property type="component" value="Unassembled WGS sequence"/>
</dbReference>
<dbReference type="OrthoDB" id="2429061at2759"/>
<protein>
    <submittedName>
        <fullName evidence="1">14204_t:CDS:1</fullName>
    </submittedName>
</protein>
<accession>A0A9W4SBF8</accession>
<dbReference type="AlphaFoldDB" id="A0A9W4SBF8"/>
<keyword evidence="2" id="KW-1185">Reference proteome</keyword>
<evidence type="ECO:0000313" key="2">
    <source>
        <dbReference type="Proteomes" id="UP001153678"/>
    </source>
</evidence>